<proteinExistence type="predicted"/>
<keyword evidence="2" id="KW-1185">Reference proteome</keyword>
<dbReference type="AlphaFoldDB" id="A0A7J7FY11"/>
<comment type="caution">
    <text evidence="1">The sequence shown here is derived from an EMBL/GenBank/DDBJ whole genome shotgun (WGS) entry which is preliminary data.</text>
</comment>
<sequence>MHQPSAHETYGQINLNSKKGIHHQNKWRMHQLPAYEIESRVEYNTVFTK</sequence>
<dbReference type="EMBL" id="JACBKZ010000014">
    <property type="protein sequence ID" value="KAF5932861.1"/>
    <property type="molecule type" value="Genomic_DNA"/>
</dbReference>
<evidence type="ECO:0000313" key="2">
    <source>
        <dbReference type="Proteomes" id="UP000593564"/>
    </source>
</evidence>
<accession>A0A7J7FY11</accession>
<name>A0A7J7FY11_CAMSI</name>
<reference evidence="2" key="1">
    <citation type="journal article" date="2020" name="Nat. Commun.">
        <title>Genome assembly of wild tea tree DASZ reveals pedigree and selection history of tea varieties.</title>
        <authorList>
            <person name="Zhang W."/>
            <person name="Zhang Y."/>
            <person name="Qiu H."/>
            <person name="Guo Y."/>
            <person name="Wan H."/>
            <person name="Zhang X."/>
            <person name="Scossa F."/>
            <person name="Alseekh S."/>
            <person name="Zhang Q."/>
            <person name="Wang P."/>
            <person name="Xu L."/>
            <person name="Schmidt M.H."/>
            <person name="Jia X."/>
            <person name="Li D."/>
            <person name="Zhu A."/>
            <person name="Guo F."/>
            <person name="Chen W."/>
            <person name="Ni D."/>
            <person name="Usadel B."/>
            <person name="Fernie A.R."/>
            <person name="Wen W."/>
        </authorList>
    </citation>
    <scope>NUCLEOTIDE SEQUENCE [LARGE SCALE GENOMIC DNA]</scope>
    <source>
        <strain evidence="2">cv. G240</strain>
    </source>
</reference>
<dbReference type="Proteomes" id="UP000593564">
    <property type="component" value="Unassembled WGS sequence"/>
</dbReference>
<reference evidence="1 2" key="2">
    <citation type="submission" date="2020-07" db="EMBL/GenBank/DDBJ databases">
        <title>Genome assembly of wild tea tree DASZ reveals pedigree and selection history of tea varieties.</title>
        <authorList>
            <person name="Zhang W."/>
        </authorList>
    </citation>
    <scope>NUCLEOTIDE SEQUENCE [LARGE SCALE GENOMIC DNA]</scope>
    <source>
        <strain evidence="2">cv. G240</strain>
        <tissue evidence="1">Leaf</tissue>
    </source>
</reference>
<organism evidence="1 2">
    <name type="scientific">Camellia sinensis</name>
    <name type="common">Tea plant</name>
    <name type="synonym">Thea sinensis</name>
    <dbReference type="NCBI Taxonomy" id="4442"/>
    <lineage>
        <taxon>Eukaryota</taxon>
        <taxon>Viridiplantae</taxon>
        <taxon>Streptophyta</taxon>
        <taxon>Embryophyta</taxon>
        <taxon>Tracheophyta</taxon>
        <taxon>Spermatophyta</taxon>
        <taxon>Magnoliopsida</taxon>
        <taxon>eudicotyledons</taxon>
        <taxon>Gunneridae</taxon>
        <taxon>Pentapetalae</taxon>
        <taxon>asterids</taxon>
        <taxon>Ericales</taxon>
        <taxon>Theaceae</taxon>
        <taxon>Camellia</taxon>
    </lineage>
</organism>
<evidence type="ECO:0000313" key="1">
    <source>
        <dbReference type="EMBL" id="KAF5932861.1"/>
    </source>
</evidence>
<gene>
    <name evidence="1" type="ORF">HYC85_029032</name>
</gene>
<protein>
    <submittedName>
        <fullName evidence="1">Uncharacterized protein</fullName>
    </submittedName>
</protein>